<keyword evidence="7" id="KW-0963">Cytoplasm</keyword>
<keyword evidence="4 7" id="KW-0369">Histidine metabolism</keyword>
<dbReference type="UniPathway" id="UPA00379">
    <property type="reaction ID" value="UER00551"/>
</dbReference>
<dbReference type="GO" id="GO:0005737">
    <property type="term" value="C:cytoplasm"/>
    <property type="evidence" value="ECO:0007669"/>
    <property type="project" value="UniProtKB-SubCell"/>
</dbReference>
<evidence type="ECO:0000256" key="1">
    <source>
        <dbReference type="ARBA" id="ARBA00012864"/>
    </source>
</evidence>
<comment type="cofactor">
    <cofactor evidence="7">
        <name>Zn(2+)</name>
        <dbReference type="ChEBI" id="CHEBI:29105"/>
    </cofactor>
    <cofactor evidence="7">
        <name>Fe(3+)</name>
        <dbReference type="ChEBI" id="CHEBI:29034"/>
    </cofactor>
    <text evidence="7">Binds 1 zinc or iron ion per subunit.</text>
</comment>
<dbReference type="PANTHER" id="PTHR42752:SF1">
    <property type="entry name" value="IMIDAZOLONEPROPIONASE-RELATED"/>
    <property type="match status" value="1"/>
</dbReference>
<feature type="binding site" evidence="7">
    <location>
        <position position="149"/>
    </location>
    <ligand>
        <name>4-imidazolone-5-propanoate</name>
        <dbReference type="ChEBI" id="CHEBI:77893"/>
    </ligand>
</feature>
<dbReference type="STRING" id="1079859.SAMN04515674_106186"/>
<gene>
    <name evidence="7" type="primary">hutI</name>
    <name evidence="9" type="ORF">SAMN04515674_106186</name>
</gene>
<dbReference type="FunFam" id="3.20.20.140:FF:000007">
    <property type="entry name" value="Imidazolonepropionase"/>
    <property type="match status" value="1"/>
</dbReference>
<feature type="domain" description="Amidohydrolase-related" evidence="8">
    <location>
        <begin position="68"/>
        <end position="408"/>
    </location>
</feature>
<dbReference type="PANTHER" id="PTHR42752">
    <property type="entry name" value="IMIDAZOLONEPROPIONASE"/>
    <property type="match status" value="1"/>
</dbReference>
<dbReference type="InterPro" id="IPR011059">
    <property type="entry name" value="Metal-dep_hydrolase_composite"/>
</dbReference>
<keyword evidence="10" id="KW-1185">Reference proteome</keyword>
<feature type="binding site" evidence="7">
    <location>
        <position position="250"/>
    </location>
    <ligand>
        <name>4-imidazolone-5-propanoate</name>
        <dbReference type="ChEBI" id="CHEBI:77893"/>
    </ligand>
</feature>
<feature type="binding site" evidence="7">
    <location>
        <position position="77"/>
    </location>
    <ligand>
        <name>Fe(3+)</name>
        <dbReference type="ChEBI" id="CHEBI:29034"/>
    </ligand>
</feature>
<dbReference type="EC" id="3.5.2.7" evidence="1 7"/>
<feature type="binding site" evidence="7">
    <location>
        <position position="325"/>
    </location>
    <ligand>
        <name>N-formimidoyl-L-glutamate</name>
        <dbReference type="ChEBI" id="CHEBI:58928"/>
    </ligand>
</feature>
<evidence type="ECO:0000313" key="10">
    <source>
        <dbReference type="Proteomes" id="UP000199306"/>
    </source>
</evidence>
<comment type="similarity">
    <text evidence="7">Belongs to the metallo-dependent hydrolases superfamily. HutI family.</text>
</comment>
<keyword evidence="2 7" id="KW-0479">Metal-binding</keyword>
<dbReference type="GO" id="GO:0019557">
    <property type="term" value="P:L-histidine catabolic process to glutamate and formate"/>
    <property type="evidence" value="ECO:0007669"/>
    <property type="project" value="UniProtKB-UniPathway"/>
</dbReference>
<comment type="subcellular location">
    <subcellularLocation>
        <location evidence="7">Cytoplasm</location>
    </subcellularLocation>
</comment>
<feature type="binding site" evidence="7">
    <location>
        <position position="247"/>
    </location>
    <ligand>
        <name>Fe(3+)</name>
        <dbReference type="ChEBI" id="CHEBI:29034"/>
    </ligand>
</feature>
<feature type="binding site" evidence="7">
    <location>
        <position position="321"/>
    </location>
    <ligand>
        <name>Fe(3+)</name>
        <dbReference type="ChEBI" id="CHEBI:29034"/>
    </ligand>
</feature>
<dbReference type="GO" id="GO:0005506">
    <property type="term" value="F:iron ion binding"/>
    <property type="evidence" value="ECO:0007669"/>
    <property type="project" value="UniProtKB-UniRule"/>
</dbReference>
<evidence type="ECO:0000313" key="9">
    <source>
        <dbReference type="EMBL" id="SFP86091.1"/>
    </source>
</evidence>
<dbReference type="Pfam" id="PF01979">
    <property type="entry name" value="Amidohydro_1"/>
    <property type="match status" value="1"/>
</dbReference>
<evidence type="ECO:0000256" key="4">
    <source>
        <dbReference type="ARBA" id="ARBA00022808"/>
    </source>
</evidence>
<dbReference type="GO" id="GO:0050480">
    <property type="term" value="F:imidazolonepropionase activity"/>
    <property type="evidence" value="ECO:0007669"/>
    <property type="project" value="UniProtKB-UniRule"/>
</dbReference>
<evidence type="ECO:0000256" key="2">
    <source>
        <dbReference type="ARBA" id="ARBA00022723"/>
    </source>
</evidence>
<organism evidence="9 10">
    <name type="scientific">Pseudarcicella hirudinis</name>
    <dbReference type="NCBI Taxonomy" id="1079859"/>
    <lineage>
        <taxon>Bacteria</taxon>
        <taxon>Pseudomonadati</taxon>
        <taxon>Bacteroidota</taxon>
        <taxon>Cytophagia</taxon>
        <taxon>Cytophagales</taxon>
        <taxon>Flectobacillaceae</taxon>
        <taxon>Pseudarcicella</taxon>
    </lineage>
</organism>
<dbReference type="GO" id="GO:0008270">
    <property type="term" value="F:zinc ion binding"/>
    <property type="evidence" value="ECO:0007669"/>
    <property type="project" value="UniProtKB-UniRule"/>
</dbReference>
<comment type="catalytic activity">
    <reaction evidence="7">
        <text>4-imidazolone-5-propanoate + H2O = N-formimidoyl-L-glutamate</text>
        <dbReference type="Rhea" id="RHEA:23660"/>
        <dbReference type="ChEBI" id="CHEBI:15377"/>
        <dbReference type="ChEBI" id="CHEBI:58928"/>
        <dbReference type="ChEBI" id="CHEBI:77893"/>
        <dbReference type="EC" id="3.5.2.7"/>
    </reaction>
</comment>
<dbReference type="Proteomes" id="UP000199306">
    <property type="component" value="Unassembled WGS sequence"/>
</dbReference>
<dbReference type="InterPro" id="IPR006680">
    <property type="entry name" value="Amidohydro-rel"/>
</dbReference>
<dbReference type="Gene3D" id="2.30.40.10">
    <property type="entry name" value="Urease, subunit C, domain 1"/>
    <property type="match status" value="1"/>
</dbReference>
<keyword evidence="5 7" id="KW-0862">Zinc</keyword>
<protein>
    <recommendedName>
        <fullName evidence="1 7">Imidazolonepropionase</fullName>
        <ecNumber evidence="1 7">3.5.2.7</ecNumber>
    </recommendedName>
    <alternativeName>
        <fullName evidence="7">Imidazolone-5-propionate hydrolase</fullName>
    </alternativeName>
</protein>
<feature type="binding site" evidence="7">
    <location>
        <position position="86"/>
    </location>
    <ligand>
        <name>4-imidazolone-5-propanoate</name>
        <dbReference type="ChEBI" id="CHEBI:77893"/>
    </ligand>
</feature>
<evidence type="ECO:0000256" key="6">
    <source>
        <dbReference type="ARBA" id="ARBA00023004"/>
    </source>
</evidence>
<dbReference type="SUPFAM" id="SSF51556">
    <property type="entry name" value="Metallo-dependent hydrolases"/>
    <property type="match status" value="1"/>
</dbReference>
<reference evidence="9 10" key="1">
    <citation type="submission" date="2016-10" db="EMBL/GenBank/DDBJ databases">
        <authorList>
            <person name="de Groot N.N."/>
        </authorList>
    </citation>
    <scope>NUCLEOTIDE SEQUENCE [LARGE SCALE GENOMIC DNA]</scope>
    <source>
        <strain evidence="10">E92,LMG 26720,CCM 7988</strain>
    </source>
</reference>
<dbReference type="HAMAP" id="MF_00372">
    <property type="entry name" value="HutI"/>
    <property type="match status" value="1"/>
</dbReference>
<sequence length="409" mass="44868">MLIINIKELFGIRESVHFLRGKEMAELPSVRNAYIRITEDRIAAFGSMSDLSPREINETDCINAAGQFILPAWCDSHTHLVFAGSRENEFVDKIKGLSYEEIARKGGGILNSAGLLNETSEEELFRQSWQRLQEVRSSGTGSIEIKSGYGLNTEAELKMLRVIRRLKEHSDLNIKATFLGAHAYPADFRNNHQGYIDQICQEMLPRVAEEKLADYIDVFCEEGFFGIPETQQILDVASQLGIKAKLHANQLKNSGGVQLGIKNSAVSVDHLECIGEAEIEALKNADTIPTLLPSAAFFLRMPYQPARKMIDSGLGVALASDFNPGSSPSGNVPLLISLACIQLKMTPEEAINAITINGAFAMGLGQETGSITPGKRADLIFTKAIPSLAYLPYSFGSNLIDKVMLKGKF</sequence>
<dbReference type="Gene3D" id="3.20.20.140">
    <property type="entry name" value="Metal-dependent hydrolases"/>
    <property type="match status" value="1"/>
</dbReference>
<dbReference type="GO" id="GO:0019556">
    <property type="term" value="P:L-histidine catabolic process to glutamate and formamide"/>
    <property type="evidence" value="ECO:0007669"/>
    <property type="project" value="UniProtKB-UniRule"/>
</dbReference>
<dbReference type="InterPro" id="IPR005920">
    <property type="entry name" value="HutI"/>
</dbReference>
<proteinExistence type="inferred from homology"/>
<feature type="binding site" evidence="7">
    <location>
        <position position="149"/>
    </location>
    <ligand>
        <name>N-formimidoyl-L-glutamate</name>
        <dbReference type="ChEBI" id="CHEBI:58928"/>
    </ligand>
</feature>
<feature type="binding site" evidence="7">
    <location>
        <position position="326"/>
    </location>
    <ligand>
        <name>4-imidazolone-5-propanoate</name>
        <dbReference type="ChEBI" id="CHEBI:77893"/>
    </ligand>
</feature>
<evidence type="ECO:0000256" key="5">
    <source>
        <dbReference type="ARBA" id="ARBA00022833"/>
    </source>
</evidence>
<keyword evidence="6 7" id="KW-0408">Iron</keyword>
<comment type="function">
    <text evidence="7">Catalyzes the hydrolytic cleavage of the carbon-nitrogen bond in imidazolone-5-propanoate to yield N-formimidoyl-L-glutamate. It is the third step in the universal histidine degradation pathway.</text>
</comment>
<feature type="binding site" evidence="7">
    <location>
        <position position="247"/>
    </location>
    <ligand>
        <name>Zn(2+)</name>
        <dbReference type="ChEBI" id="CHEBI:29105"/>
    </ligand>
</feature>
<comment type="pathway">
    <text evidence="7">Amino-acid degradation; L-histidine degradation into L-glutamate; N-formimidoyl-L-glutamate from L-histidine: step 3/3.</text>
</comment>
<dbReference type="CDD" id="cd01296">
    <property type="entry name" value="Imidazolone-5PH"/>
    <property type="match status" value="1"/>
</dbReference>
<dbReference type="InterPro" id="IPR032466">
    <property type="entry name" value="Metal_Hydrolase"/>
</dbReference>
<feature type="binding site" evidence="7">
    <location>
        <position position="79"/>
    </location>
    <ligand>
        <name>Fe(3+)</name>
        <dbReference type="ChEBI" id="CHEBI:29034"/>
    </ligand>
</feature>
<evidence type="ECO:0000256" key="3">
    <source>
        <dbReference type="ARBA" id="ARBA00022801"/>
    </source>
</evidence>
<dbReference type="SUPFAM" id="SSF51338">
    <property type="entry name" value="Composite domain of metallo-dependent hydrolases"/>
    <property type="match status" value="1"/>
</dbReference>
<accession>A0A1I5TT65</accession>
<feature type="binding site" evidence="7">
    <location>
        <position position="77"/>
    </location>
    <ligand>
        <name>Zn(2+)</name>
        <dbReference type="ChEBI" id="CHEBI:29105"/>
    </ligand>
</feature>
<evidence type="ECO:0000259" key="8">
    <source>
        <dbReference type="Pfam" id="PF01979"/>
    </source>
</evidence>
<feature type="binding site" evidence="7">
    <location>
        <position position="79"/>
    </location>
    <ligand>
        <name>Zn(2+)</name>
        <dbReference type="ChEBI" id="CHEBI:29105"/>
    </ligand>
</feature>
<dbReference type="AlphaFoldDB" id="A0A1I5TT65"/>
<feature type="binding site" evidence="7">
    <location>
        <position position="323"/>
    </location>
    <ligand>
        <name>N-formimidoyl-L-glutamate</name>
        <dbReference type="ChEBI" id="CHEBI:58928"/>
    </ligand>
</feature>
<name>A0A1I5TT65_9BACT</name>
<dbReference type="RefSeq" id="WP_092017395.1">
    <property type="nucleotide sequence ID" value="NZ_FOXH01000006.1"/>
</dbReference>
<feature type="binding site" evidence="7">
    <location>
        <position position="182"/>
    </location>
    <ligand>
        <name>4-imidazolone-5-propanoate</name>
        <dbReference type="ChEBI" id="CHEBI:77893"/>
    </ligand>
</feature>
<dbReference type="EMBL" id="FOXH01000006">
    <property type="protein sequence ID" value="SFP86091.1"/>
    <property type="molecule type" value="Genomic_DNA"/>
</dbReference>
<dbReference type="NCBIfam" id="TIGR01224">
    <property type="entry name" value="hutI"/>
    <property type="match status" value="1"/>
</dbReference>
<feature type="binding site" evidence="7">
    <location>
        <position position="321"/>
    </location>
    <ligand>
        <name>Zn(2+)</name>
        <dbReference type="ChEBI" id="CHEBI:29105"/>
    </ligand>
</feature>
<keyword evidence="3 7" id="KW-0378">Hydrolase</keyword>
<evidence type="ECO:0000256" key="7">
    <source>
        <dbReference type="HAMAP-Rule" id="MF_00372"/>
    </source>
</evidence>
<dbReference type="OrthoDB" id="9776455at2"/>